<evidence type="ECO:0000313" key="11">
    <source>
        <dbReference type="EMBL" id="GAA4468564.1"/>
    </source>
</evidence>
<dbReference type="PANTHER" id="PTHR23117:SF13">
    <property type="entry name" value="GUANYLATE KINASE"/>
    <property type="match status" value="1"/>
</dbReference>
<evidence type="ECO:0000259" key="10">
    <source>
        <dbReference type="PROSITE" id="PS50052"/>
    </source>
</evidence>
<comment type="subcellular location">
    <subcellularLocation>
        <location evidence="9">Cytoplasm</location>
    </subcellularLocation>
</comment>
<organism evidence="11 12">
    <name type="scientific">Nemorincola caseinilytica</name>
    <dbReference type="NCBI Taxonomy" id="2054315"/>
    <lineage>
        <taxon>Bacteria</taxon>
        <taxon>Pseudomonadati</taxon>
        <taxon>Bacteroidota</taxon>
        <taxon>Chitinophagia</taxon>
        <taxon>Chitinophagales</taxon>
        <taxon>Chitinophagaceae</taxon>
        <taxon>Nemorincola</taxon>
    </lineage>
</organism>
<dbReference type="PROSITE" id="PS50052">
    <property type="entry name" value="GUANYLATE_KINASE_2"/>
    <property type="match status" value="1"/>
</dbReference>
<protein>
    <recommendedName>
        <fullName evidence="3 9">Guanylate kinase</fullName>
        <ecNumber evidence="2 9">2.7.4.8</ecNumber>
    </recommendedName>
    <alternativeName>
        <fullName evidence="8 9">GMP kinase</fullName>
    </alternativeName>
</protein>
<dbReference type="InterPro" id="IPR008144">
    <property type="entry name" value="Guanylate_kin-like_dom"/>
</dbReference>
<dbReference type="PANTHER" id="PTHR23117">
    <property type="entry name" value="GUANYLATE KINASE-RELATED"/>
    <property type="match status" value="1"/>
</dbReference>
<evidence type="ECO:0000256" key="8">
    <source>
        <dbReference type="ARBA" id="ARBA00030128"/>
    </source>
</evidence>
<dbReference type="SUPFAM" id="SSF52540">
    <property type="entry name" value="P-loop containing nucleoside triphosphate hydrolases"/>
    <property type="match status" value="1"/>
</dbReference>
<dbReference type="Gene3D" id="3.40.50.300">
    <property type="entry name" value="P-loop containing nucleotide triphosphate hydrolases"/>
    <property type="match status" value="1"/>
</dbReference>
<accession>A0ABP8NP24</accession>
<keyword evidence="6 9" id="KW-0418">Kinase</keyword>
<comment type="function">
    <text evidence="9">Essential for recycling GMP and indirectly, cGMP.</text>
</comment>
<feature type="domain" description="Guanylate kinase-like" evidence="10">
    <location>
        <begin position="8"/>
        <end position="188"/>
    </location>
</feature>
<comment type="similarity">
    <text evidence="1 9">Belongs to the guanylate kinase family.</text>
</comment>
<dbReference type="NCBIfam" id="TIGR03263">
    <property type="entry name" value="guanyl_kin"/>
    <property type="match status" value="1"/>
</dbReference>
<dbReference type="CDD" id="cd00071">
    <property type="entry name" value="GMPK"/>
    <property type="match status" value="1"/>
</dbReference>
<dbReference type="Gene3D" id="3.30.63.10">
    <property type="entry name" value="Guanylate Kinase phosphate binding domain"/>
    <property type="match status" value="1"/>
</dbReference>
<proteinExistence type="inferred from homology"/>
<dbReference type="HAMAP" id="MF_00328">
    <property type="entry name" value="Guanylate_kinase"/>
    <property type="match status" value="1"/>
</dbReference>
<dbReference type="EMBL" id="BAABFA010000019">
    <property type="protein sequence ID" value="GAA4468564.1"/>
    <property type="molecule type" value="Genomic_DNA"/>
</dbReference>
<evidence type="ECO:0000256" key="1">
    <source>
        <dbReference type="ARBA" id="ARBA00005790"/>
    </source>
</evidence>
<feature type="binding site" evidence="9">
    <location>
        <begin position="15"/>
        <end position="22"/>
    </location>
    <ligand>
        <name>ATP</name>
        <dbReference type="ChEBI" id="CHEBI:30616"/>
    </ligand>
</feature>
<keyword evidence="4 9" id="KW-0808">Transferase</keyword>
<comment type="caution">
    <text evidence="11">The sequence shown here is derived from an EMBL/GenBank/DDBJ whole genome shotgun (WGS) entry which is preliminary data.</text>
</comment>
<evidence type="ECO:0000256" key="2">
    <source>
        <dbReference type="ARBA" id="ARBA00012961"/>
    </source>
</evidence>
<keyword evidence="9" id="KW-0963">Cytoplasm</keyword>
<evidence type="ECO:0000256" key="6">
    <source>
        <dbReference type="ARBA" id="ARBA00022777"/>
    </source>
</evidence>
<name>A0ABP8NP24_9BACT</name>
<keyword evidence="12" id="KW-1185">Reference proteome</keyword>
<dbReference type="EC" id="2.7.4.8" evidence="2 9"/>
<comment type="catalytic activity">
    <reaction evidence="9">
        <text>GMP + ATP = GDP + ADP</text>
        <dbReference type="Rhea" id="RHEA:20780"/>
        <dbReference type="ChEBI" id="CHEBI:30616"/>
        <dbReference type="ChEBI" id="CHEBI:58115"/>
        <dbReference type="ChEBI" id="CHEBI:58189"/>
        <dbReference type="ChEBI" id="CHEBI:456216"/>
        <dbReference type="EC" id="2.7.4.8"/>
    </reaction>
</comment>
<reference evidence="12" key="1">
    <citation type="journal article" date="2019" name="Int. J. Syst. Evol. Microbiol.">
        <title>The Global Catalogue of Microorganisms (GCM) 10K type strain sequencing project: providing services to taxonomists for standard genome sequencing and annotation.</title>
        <authorList>
            <consortium name="The Broad Institute Genomics Platform"/>
            <consortium name="The Broad Institute Genome Sequencing Center for Infectious Disease"/>
            <person name="Wu L."/>
            <person name="Ma J."/>
        </authorList>
    </citation>
    <scope>NUCLEOTIDE SEQUENCE [LARGE SCALE GENOMIC DNA]</scope>
    <source>
        <strain evidence="12">JCM 32105</strain>
    </source>
</reference>
<evidence type="ECO:0000313" key="12">
    <source>
        <dbReference type="Proteomes" id="UP001500067"/>
    </source>
</evidence>
<dbReference type="GO" id="GO:0016301">
    <property type="term" value="F:kinase activity"/>
    <property type="evidence" value="ECO:0007669"/>
    <property type="project" value="UniProtKB-KW"/>
</dbReference>
<evidence type="ECO:0000256" key="4">
    <source>
        <dbReference type="ARBA" id="ARBA00022679"/>
    </source>
</evidence>
<evidence type="ECO:0000256" key="7">
    <source>
        <dbReference type="ARBA" id="ARBA00022840"/>
    </source>
</evidence>
<dbReference type="InterPro" id="IPR008145">
    <property type="entry name" value="GK/Ca_channel_bsu"/>
</dbReference>
<evidence type="ECO:0000256" key="9">
    <source>
        <dbReference type="HAMAP-Rule" id="MF_00328"/>
    </source>
</evidence>
<evidence type="ECO:0000256" key="3">
    <source>
        <dbReference type="ARBA" id="ARBA00016296"/>
    </source>
</evidence>
<dbReference type="SMART" id="SM00072">
    <property type="entry name" value="GuKc"/>
    <property type="match status" value="1"/>
</dbReference>
<gene>
    <name evidence="9 11" type="primary">gmk</name>
    <name evidence="11" type="ORF">GCM10023093_26390</name>
</gene>
<dbReference type="Proteomes" id="UP001500067">
    <property type="component" value="Unassembled WGS sequence"/>
</dbReference>
<dbReference type="Pfam" id="PF00625">
    <property type="entry name" value="Guanylate_kin"/>
    <property type="match status" value="1"/>
</dbReference>
<dbReference type="InterPro" id="IPR027417">
    <property type="entry name" value="P-loop_NTPase"/>
</dbReference>
<keyword evidence="7 9" id="KW-0067">ATP-binding</keyword>
<evidence type="ECO:0000256" key="5">
    <source>
        <dbReference type="ARBA" id="ARBA00022741"/>
    </source>
</evidence>
<keyword evidence="5 9" id="KW-0547">Nucleotide-binding</keyword>
<dbReference type="InterPro" id="IPR017665">
    <property type="entry name" value="Guanylate_kinase"/>
</dbReference>
<sequence>MTTLSNQHKIIIITAPSGSGKTTLVKRLLAATGELSFSISACTRSPRQGEVHGVDYYFFSEDRFKQLIDEDAFVEWEMVYAGKYYGTLKTEMQRIWETGKYPIVDIDVRGALTVMNKYRGHCLTIFIKTPSIDELRRRLAARGTETPQTLEERVIKAEDELTFIHEFDKVIVNDDLDTAATELIQVVKEFLQA</sequence>